<dbReference type="Proteomes" id="UP000790377">
    <property type="component" value="Unassembled WGS sequence"/>
</dbReference>
<organism evidence="1 2">
    <name type="scientific">Hygrophoropsis aurantiaca</name>
    <dbReference type="NCBI Taxonomy" id="72124"/>
    <lineage>
        <taxon>Eukaryota</taxon>
        <taxon>Fungi</taxon>
        <taxon>Dikarya</taxon>
        <taxon>Basidiomycota</taxon>
        <taxon>Agaricomycotina</taxon>
        <taxon>Agaricomycetes</taxon>
        <taxon>Agaricomycetidae</taxon>
        <taxon>Boletales</taxon>
        <taxon>Coniophorineae</taxon>
        <taxon>Hygrophoropsidaceae</taxon>
        <taxon>Hygrophoropsis</taxon>
    </lineage>
</organism>
<keyword evidence="2" id="KW-1185">Reference proteome</keyword>
<protein>
    <submittedName>
        <fullName evidence="1">Uncharacterized protein</fullName>
    </submittedName>
</protein>
<proteinExistence type="predicted"/>
<accession>A0ACB7ZRD9</accession>
<dbReference type="EMBL" id="MU268837">
    <property type="protein sequence ID" value="KAH7903650.1"/>
    <property type="molecule type" value="Genomic_DNA"/>
</dbReference>
<reference evidence="1" key="1">
    <citation type="journal article" date="2021" name="New Phytol.">
        <title>Evolutionary innovations through gain and loss of genes in the ectomycorrhizal Boletales.</title>
        <authorList>
            <person name="Wu G."/>
            <person name="Miyauchi S."/>
            <person name="Morin E."/>
            <person name="Kuo A."/>
            <person name="Drula E."/>
            <person name="Varga T."/>
            <person name="Kohler A."/>
            <person name="Feng B."/>
            <person name="Cao Y."/>
            <person name="Lipzen A."/>
            <person name="Daum C."/>
            <person name="Hundley H."/>
            <person name="Pangilinan J."/>
            <person name="Johnson J."/>
            <person name="Barry K."/>
            <person name="LaButti K."/>
            <person name="Ng V."/>
            <person name="Ahrendt S."/>
            <person name="Min B."/>
            <person name="Choi I.G."/>
            <person name="Park H."/>
            <person name="Plett J.M."/>
            <person name="Magnuson J."/>
            <person name="Spatafora J.W."/>
            <person name="Nagy L.G."/>
            <person name="Henrissat B."/>
            <person name="Grigoriev I.V."/>
            <person name="Yang Z.L."/>
            <person name="Xu J."/>
            <person name="Martin F.M."/>
        </authorList>
    </citation>
    <scope>NUCLEOTIDE SEQUENCE</scope>
    <source>
        <strain evidence="1">ATCC 28755</strain>
    </source>
</reference>
<comment type="caution">
    <text evidence="1">The sequence shown here is derived from an EMBL/GenBank/DDBJ whole genome shotgun (WGS) entry which is preliminary data.</text>
</comment>
<sequence>MHHIGSIIHIPHLLRRLSTNVAIRLRSLPRSSQVLLRAPPNWEEHRTDVPIPLPLNLNLSKYPVTIIHHLTNLSNPNSERLFPYFTAPWSRRHTWGERLQTTFPNSSMSRTERSKYIKNLKVRLSNLAGDNTTLLIYTDGSRCPFNGHRNSGGRETRSGSWGLGRRAGIYDAEMFALGGSAAAAHDICTHQPTINHVIFLSDN</sequence>
<name>A0ACB7ZRD9_9AGAM</name>
<evidence type="ECO:0000313" key="1">
    <source>
        <dbReference type="EMBL" id="KAH7903650.1"/>
    </source>
</evidence>
<evidence type="ECO:0000313" key="2">
    <source>
        <dbReference type="Proteomes" id="UP000790377"/>
    </source>
</evidence>
<gene>
    <name evidence="1" type="ORF">BJ138DRAFT_1138698</name>
</gene>